<evidence type="ECO:0000256" key="6">
    <source>
        <dbReference type="ARBA" id="ARBA00022840"/>
    </source>
</evidence>
<evidence type="ECO:0000256" key="1">
    <source>
        <dbReference type="ARBA" id="ARBA00012513"/>
    </source>
</evidence>
<dbReference type="EMBL" id="CAJNNW010024398">
    <property type="protein sequence ID" value="CAE8672198.1"/>
    <property type="molecule type" value="Genomic_DNA"/>
</dbReference>
<feature type="binding site" evidence="9">
    <location>
        <position position="51"/>
    </location>
    <ligand>
        <name>ATP</name>
        <dbReference type="ChEBI" id="CHEBI:30616"/>
    </ligand>
</feature>
<dbReference type="SUPFAM" id="SSF56112">
    <property type="entry name" value="Protein kinase-like (PK-like)"/>
    <property type="match status" value="1"/>
</dbReference>
<dbReference type="EC" id="2.7.11.1" evidence="1"/>
<evidence type="ECO:0000259" key="10">
    <source>
        <dbReference type="PROSITE" id="PS50011"/>
    </source>
</evidence>
<organism evidence="11 12">
    <name type="scientific">Polarella glacialis</name>
    <name type="common">Dinoflagellate</name>
    <dbReference type="NCBI Taxonomy" id="89957"/>
    <lineage>
        <taxon>Eukaryota</taxon>
        <taxon>Sar</taxon>
        <taxon>Alveolata</taxon>
        <taxon>Dinophyceae</taxon>
        <taxon>Suessiales</taxon>
        <taxon>Suessiaceae</taxon>
        <taxon>Polarella</taxon>
    </lineage>
</organism>
<dbReference type="Gene3D" id="3.30.200.20">
    <property type="entry name" value="Phosphorylase Kinase, domain 1"/>
    <property type="match status" value="1"/>
</dbReference>
<feature type="domain" description="Protein kinase" evidence="10">
    <location>
        <begin position="16"/>
        <end position="286"/>
    </location>
</feature>
<dbReference type="Gene3D" id="1.10.510.10">
    <property type="entry name" value="Transferase(Phosphotransferase) domain 1"/>
    <property type="match status" value="1"/>
</dbReference>
<dbReference type="GO" id="GO:0004674">
    <property type="term" value="F:protein serine/threonine kinase activity"/>
    <property type="evidence" value="ECO:0007669"/>
    <property type="project" value="UniProtKB-KW"/>
</dbReference>
<dbReference type="InterPro" id="IPR051131">
    <property type="entry name" value="NEK_Ser/Thr_kinase_NIMA"/>
</dbReference>
<evidence type="ECO:0000256" key="8">
    <source>
        <dbReference type="ARBA" id="ARBA00048679"/>
    </source>
</evidence>
<dbReference type="SMART" id="SM00220">
    <property type="entry name" value="S_TKc"/>
    <property type="match status" value="1"/>
</dbReference>
<evidence type="ECO:0000256" key="5">
    <source>
        <dbReference type="ARBA" id="ARBA00022777"/>
    </source>
</evidence>
<dbReference type="InterPro" id="IPR000719">
    <property type="entry name" value="Prot_kinase_dom"/>
</dbReference>
<comment type="caution">
    <text evidence="11">The sequence shown here is derived from an EMBL/GenBank/DDBJ whole genome shotgun (WGS) entry which is preliminary data.</text>
</comment>
<name>A0A813J7J6_POLGL</name>
<dbReference type="InterPro" id="IPR011009">
    <property type="entry name" value="Kinase-like_dom_sf"/>
</dbReference>
<keyword evidence="3" id="KW-0808">Transferase</keyword>
<dbReference type="AlphaFoldDB" id="A0A813J7J6"/>
<dbReference type="PROSITE" id="PS00107">
    <property type="entry name" value="PROTEIN_KINASE_ATP"/>
    <property type="match status" value="1"/>
</dbReference>
<evidence type="ECO:0000256" key="4">
    <source>
        <dbReference type="ARBA" id="ARBA00022741"/>
    </source>
</evidence>
<protein>
    <recommendedName>
        <fullName evidence="1">non-specific serine/threonine protein kinase</fullName>
        <ecNumber evidence="1">2.7.11.1</ecNumber>
    </recommendedName>
</protein>
<comment type="catalytic activity">
    <reaction evidence="8">
        <text>L-seryl-[protein] + ATP = O-phospho-L-seryl-[protein] + ADP + H(+)</text>
        <dbReference type="Rhea" id="RHEA:17989"/>
        <dbReference type="Rhea" id="RHEA-COMP:9863"/>
        <dbReference type="Rhea" id="RHEA-COMP:11604"/>
        <dbReference type="ChEBI" id="CHEBI:15378"/>
        <dbReference type="ChEBI" id="CHEBI:29999"/>
        <dbReference type="ChEBI" id="CHEBI:30616"/>
        <dbReference type="ChEBI" id="CHEBI:83421"/>
        <dbReference type="ChEBI" id="CHEBI:456216"/>
        <dbReference type="EC" id="2.7.11.1"/>
    </reaction>
</comment>
<sequence>MEGQRCLDANLPSNRYRKLRQIGQGAFGKAYLVEDLRHGLEADGLQQFVLKKIPLNRAEPGKGEAAFQEALLLRRISRGCPFIVGFKEVFVGAKGSNLCLVMEFAAGGDLKQTLSARDGARPSEAEVLEWVVQVCAALAHCHAMGALHRDVKPENCFLSSEGRLMLGDFGIAVALDERTHAQTCCGTPHYISPEVMNGEPYGPSCDVWSLGILAYEAAALRKPFPGFNICQLAMQICCAEPRPLDDGNSEPTISYSPEFRVLLDRLLVKDPAKRATAREALQMPFLDASARATCSKLGVPWTDGVVPPGHQRRGLVERVRQERLQAEDSPPQAEEATWNEDYPDDFEEVSEDEYAPDFENLSDDEVELPTAQEAREATKSTLAQQVGEFRQQLSSRAESGAAEPELVGVLDFLEEMVAQAA</sequence>
<keyword evidence="5" id="KW-0418">Kinase</keyword>
<dbReference type="PROSITE" id="PS50011">
    <property type="entry name" value="PROTEIN_KINASE_DOM"/>
    <property type="match status" value="1"/>
</dbReference>
<gene>
    <name evidence="11" type="ORF">PGLA2088_LOCUS17939</name>
</gene>
<dbReference type="Pfam" id="PF00069">
    <property type="entry name" value="Pkinase"/>
    <property type="match status" value="1"/>
</dbReference>
<dbReference type="InterPro" id="IPR017441">
    <property type="entry name" value="Protein_kinase_ATP_BS"/>
</dbReference>
<evidence type="ECO:0000313" key="12">
    <source>
        <dbReference type="Proteomes" id="UP000626109"/>
    </source>
</evidence>
<keyword evidence="2" id="KW-0723">Serine/threonine-protein kinase</keyword>
<evidence type="ECO:0000256" key="9">
    <source>
        <dbReference type="PROSITE-ProRule" id="PRU10141"/>
    </source>
</evidence>
<dbReference type="GO" id="GO:0005524">
    <property type="term" value="F:ATP binding"/>
    <property type="evidence" value="ECO:0007669"/>
    <property type="project" value="UniProtKB-UniRule"/>
</dbReference>
<reference evidence="11" key="1">
    <citation type="submission" date="2021-02" db="EMBL/GenBank/DDBJ databases">
        <authorList>
            <person name="Dougan E. K."/>
            <person name="Rhodes N."/>
            <person name="Thang M."/>
            <person name="Chan C."/>
        </authorList>
    </citation>
    <scope>NUCLEOTIDE SEQUENCE</scope>
</reference>
<keyword evidence="6 9" id="KW-0067">ATP-binding</keyword>
<accession>A0A813J7J6</accession>
<dbReference type="PANTHER" id="PTHR44899:SF3">
    <property type="entry name" value="SERINE_THREONINE-PROTEIN KINASE NEK1"/>
    <property type="match status" value="1"/>
</dbReference>
<keyword evidence="4 9" id="KW-0547">Nucleotide-binding</keyword>
<evidence type="ECO:0000313" key="11">
    <source>
        <dbReference type="EMBL" id="CAE8672198.1"/>
    </source>
</evidence>
<dbReference type="PANTHER" id="PTHR44899">
    <property type="entry name" value="CAMK FAMILY PROTEIN KINASE"/>
    <property type="match status" value="1"/>
</dbReference>
<dbReference type="Proteomes" id="UP000626109">
    <property type="component" value="Unassembled WGS sequence"/>
</dbReference>
<proteinExistence type="predicted"/>
<comment type="catalytic activity">
    <reaction evidence="7">
        <text>L-threonyl-[protein] + ATP = O-phospho-L-threonyl-[protein] + ADP + H(+)</text>
        <dbReference type="Rhea" id="RHEA:46608"/>
        <dbReference type="Rhea" id="RHEA-COMP:11060"/>
        <dbReference type="Rhea" id="RHEA-COMP:11605"/>
        <dbReference type="ChEBI" id="CHEBI:15378"/>
        <dbReference type="ChEBI" id="CHEBI:30013"/>
        <dbReference type="ChEBI" id="CHEBI:30616"/>
        <dbReference type="ChEBI" id="CHEBI:61977"/>
        <dbReference type="ChEBI" id="CHEBI:456216"/>
        <dbReference type="EC" id="2.7.11.1"/>
    </reaction>
</comment>
<evidence type="ECO:0000256" key="3">
    <source>
        <dbReference type="ARBA" id="ARBA00022679"/>
    </source>
</evidence>
<evidence type="ECO:0000256" key="2">
    <source>
        <dbReference type="ARBA" id="ARBA00022527"/>
    </source>
</evidence>
<evidence type="ECO:0000256" key="7">
    <source>
        <dbReference type="ARBA" id="ARBA00047899"/>
    </source>
</evidence>